<dbReference type="InterPro" id="IPR029154">
    <property type="entry name" value="HIBADH-like_NADP-bd"/>
</dbReference>
<dbReference type="InterPro" id="IPR013328">
    <property type="entry name" value="6PGD_dom2"/>
</dbReference>
<keyword evidence="2" id="KW-0560">Oxidoreductase</keyword>
<comment type="caution">
    <text evidence="7">The sequence shown here is derived from an EMBL/GenBank/DDBJ whole genome shotgun (WGS) entry which is preliminary data.</text>
</comment>
<dbReference type="Pfam" id="PF14833">
    <property type="entry name" value="NAD_binding_11"/>
    <property type="match status" value="1"/>
</dbReference>
<feature type="domain" description="3-hydroxyisobutyrate dehydrogenase-like NAD-binding" evidence="6">
    <location>
        <begin position="181"/>
        <end position="294"/>
    </location>
</feature>
<evidence type="ECO:0000256" key="3">
    <source>
        <dbReference type="ARBA" id="ARBA00023027"/>
    </source>
</evidence>
<dbReference type="Gene3D" id="1.10.1040.10">
    <property type="entry name" value="N-(1-d-carboxylethyl)-l-norvaline Dehydrogenase, domain 2"/>
    <property type="match status" value="1"/>
</dbReference>
<dbReference type="SUPFAM" id="SSF51735">
    <property type="entry name" value="NAD(P)-binding Rossmann-fold domains"/>
    <property type="match status" value="1"/>
</dbReference>
<feature type="domain" description="6-phosphogluconate dehydrogenase NADP-binding" evidence="5">
    <location>
        <begin position="17"/>
        <end position="175"/>
    </location>
</feature>
<dbReference type="PANTHER" id="PTHR43580">
    <property type="entry name" value="OXIDOREDUCTASE GLYR1-RELATED"/>
    <property type="match status" value="1"/>
</dbReference>
<dbReference type="GO" id="GO:0016491">
    <property type="term" value="F:oxidoreductase activity"/>
    <property type="evidence" value="ECO:0007669"/>
    <property type="project" value="UniProtKB-KW"/>
</dbReference>
<dbReference type="InterPro" id="IPR051265">
    <property type="entry name" value="HIBADH-related_NP60_sf"/>
</dbReference>
<evidence type="ECO:0000259" key="6">
    <source>
        <dbReference type="Pfam" id="PF14833"/>
    </source>
</evidence>
<dbReference type="PANTHER" id="PTHR43580:SF2">
    <property type="entry name" value="CYTOKINE-LIKE NUCLEAR FACTOR N-PAC"/>
    <property type="match status" value="1"/>
</dbReference>
<dbReference type="SUPFAM" id="SSF48179">
    <property type="entry name" value="6-phosphogluconate dehydrogenase C-terminal domain-like"/>
    <property type="match status" value="1"/>
</dbReference>
<evidence type="ECO:0000256" key="2">
    <source>
        <dbReference type="ARBA" id="ARBA00023002"/>
    </source>
</evidence>
<feature type="active site" evidence="4">
    <location>
        <position position="184"/>
    </location>
</feature>
<dbReference type="InterPro" id="IPR036291">
    <property type="entry name" value="NAD(P)-bd_dom_sf"/>
</dbReference>
<dbReference type="GO" id="GO:0051287">
    <property type="term" value="F:NAD binding"/>
    <property type="evidence" value="ECO:0007669"/>
    <property type="project" value="InterPro"/>
</dbReference>
<evidence type="ECO:0000259" key="5">
    <source>
        <dbReference type="Pfam" id="PF03446"/>
    </source>
</evidence>
<dbReference type="AlphaFoldDB" id="A0A9X8QSS0"/>
<dbReference type="InterPro" id="IPR015815">
    <property type="entry name" value="HIBADH-related"/>
</dbReference>
<dbReference type="Gene3D" id="3.40.50.720">
    <property type="entry name" value="NAD(P)-binding Rossmann-like Domain"/>
    <property type="match status" value="1"/>
</dbReference>
<organism evidence="7 8">
    <name type="scientific">Streptomyces yunnanensis</name>
    <dbReference type="NCBI Taxonomy" id="156453"/>
    <lineage>
        <taxon>Bacteria</taxon>
        <taxon>Bacillati</taxon>
        <taxon>Actinomycetota</taxon>
        <taxon>Actinomycetes</taxon>
        <taxon>Kitasatosporales</taxon>
        <taxon>Streptomycetaceae</taxon>
        <taxon>Streptomyces</taxon>
    </lineage>
</organism>
<dbReference type="Proteomes" id="UP000184388">
    <property type="component" value="Unassembled WGS sequence"/>
</dbReference>
<reference evidence="8" key="1">
    <citation type="submission" date="2016-11" db="EMBL/GenBank/DDBJ databases">
        <authorList>
            <person name="Jaros S."/>
            <person name="Januszkiewicz K."/>
            <person name="Wedrychowicz H."/>
        </authorList>
    </citation>
    <scope>NUCLEOTIDE SEQUENCE [LARGE SCALE GENOMIC DNA]</scope>
    <source>
        <strain evidence="8">CGMCC 4.3555</strain>
    </source>
</reference>
<evidence type="ECO:0000256" key="1">
    <source>
        <dbReference type="ARBA" id="ARBA00009080"/>
    </source>
</evidence>
<dbReference type="EMBL" id="FRBK01000006">
    <property type="protein sequence ID" value="SHL83024.1"/>
    <property type="molecule type" value="Genomic_DNA"/>
</dbReference>
<comment type="similarity">
    <text evidence="1">Belongs to the HIBADH-related family.</text>
</comment>
<sequence>MKDTRELTMTEGNGMPRIGWIGAGRMGAAMARRLLAAGYQVCVYNRTRAKAEALAEDGATVVDRPVDLADRDLVFTMVSASDDLLAVTSGQDGVLWGEPAPGVLIDCSTVSAEASSRVRQAGRERGTAFLAAPVSGNPYAVADGLATLAVSGPKGAYSNARPVLEQLAAKATHVGEQEEARLVKICHNAMLGVLTQSLAEVTVLANKAGISRAAFLEFLNNSVLGSHFTRSKTQALVELDFTPTFTPPLLSKDLELALAAARELTVPMLVTADAAQLVTSAVGAGYHDEDFAVLVLEQARRSGLTLQPEHRTDEID</sequence>
<dbReference type="InterPro" id="IPR008927">
    <property type="entry name" value="6-PGluconate_DH-like_C_sf"/>
</dbReference>
<evidence type="ECO:0000313" key="7">
    <source>
        <dbReference type="EMBL" id="SHL83024.1"/>
    </source>
</evidence>
<protein>
    <submittedName>
        <fullName evidence="7">3-hydroxyisobutyrate dehydrogenase</fullName>
    </submittedName>
</protein>
<dbReference type="InterPro" id="IPR006115">
    <property type="entry name" value="6PGDH_NADP-bd"/>
</dbReference>
<proteinExistence type="inferred from homology"/>
<accession>A0A9X8QSS0</accession>
<dbReference type="PIRSF" id="PIRSF000103">
    <property type="entry name" value="HIBADH"/>
    <property type="match status" value="1"/>
</dbReference>
<evidence type="ECO:0000256" key="4">
    <source>
        <dbReference type="PIRSR" id="PIRSR000103-1"/>
    </source>
</evidence>
<dbReference type="RefSeq" id="WP_258018172.1">
    <property type="nucleotide sequence ID" value="NZ_FRBK01000006.1"/>
</dbReference>
<evidence type="ECO:0000313" key="8">
    <source>
        <dbReference type="Proteomes" id="UP000184388"/>
    </source>
</evidence>
<dbReference type="GO" id="GO:0050661">
    <property type="term" value="F:NADP binding"/>
    <property type="evidence" value="ECO:0007669"/>
    <property type="project" value="InterPro"/>
</dbReference>
<keyword evidence="3" id="KW-0520">NAD</keyword>
<dbReference type="Pfam" id="PF03446">
    <property type="entry name" value="NAD_binding_2"/>
    <property type="match status" value="1"/>
</dbReference>
<gene>
    <name evidence="7" type="ORF">SAMN05216268_106343</name>
</gene>
<name>A0A9X8QSS0_9ACTN</name>